<comment type="similarity">
    <text evidence="2">Belongs to the janus family.</text>
</comment>
<evidence type="ECO:0000256" key="1">
    <source>
        <dbReference type="ARBA" id="ARBA00002508"/>
    </source>
</evidence>
<dbReference type="eggNOG" id="ENOG502S4DR">
    <property type="taxonomic scope" value="Eukaryota"/>
</dbReference>
<evidence type="ECO:0000256" key="5">
    <source>
        <dbReference type="ARBA" id="ARBA00068494"/>
    </source>
</evidence>
<dbReference type="Pfam" id="PF05005">
    <property type="entry name" value="Ocnus"/>
    <property type="match status" value="1"/>
</dbReference>
<evidence type="ECO:0000256" key="6">
    <source>
        <dbReference type="PIRSR" id="PIRSR607702-1"/>
    </source>
</evidence>
<evidence type="ECO:0000256" key="4">
    <source>
        <dbReference type="ARBA" id="ARBA00022928"/>
    </source>
</evidence>
<evidence type="ECO:0000256" key="7">
    <source>
        <dbReference type="PIRSR" id="PIRSR607702-2"/>
    </source>
</evidence>
<dbReference type="GO" id="GO:0030154">
    <property type="term" value="P:cell differentiation"/>
    <property type="evidence" value="ECO:0007669"/>
    <property type="project" value="UniProtKB-KW"/>
</dbReference>
<dbReference type="InterPro" id="IPR007702">
    <property type="entry name" value="Janus"/>
</dbReference>
<comment type="function">
    <text evidence="1">JanA and janB regulate somatic sex differentiation.</text>
</comment>
<accession>T1J788</accession>
<organism evidence="8 9">
    <name type="scientific">Strigamia maritima</name>
    <name type="common">European centipede</name>
    <name type="synonym">Geophilus maritimus</name>
    <dbReference type="NCBI Taxonomy" id="126957"/>
    <lineage>
        <taxon>Eukaryota</taxon>
        <taxon>Metazoa</taxon>
        <taxon>Ecdysozoa</taxon>
        <taxon>Arthropoda</taxon>
        <taxon>Myriapoda</taxon>
        <taxon>Chilopoda</taxon>
        <taxon>Pleurostigmophora</taxon>
        <taxon>Geophilomorpha</taxon>
        <taxon>Linotaeniidae</taxon>
        <taxon>Strigamia</taxon>
    </lineage>
</organism>
<dbReference type="Gene3D" id="3.50.20.20">
    <property type="entry name" value="Janus/Ocnus"/>
    <property type="match status" value="1"/>
</dbReference>
<evidence type="ECO:0000313" key="9">
    <source>
        <dbReference type="Proteomes" id="UP000014500"/>
    </source>
</evidence>
<dbReference type="HOGENOM" id="CLU_120717_0_0_1"/>
<dbReference type="PANTHER" id="PTHR12258:SF5">
    <property type="entry name" value="BCDNA.GH02250-RELATED"/>
    <property type="match status" value="1"/>
</dbReference>
<dbReference type="FunFam" id="3.50.20.20:FF:000001">
    <property type="entry name" value="14 kDa phosphohistidine phosphatase"/>
    <property type="match status" value="1"/>
</dbReference>
<dbReference type="SUPFAM" id="SSF143724">
    <property type="entry name" value="PHP14-like"/>
    <property type="match status" value="1"/>
</dbReference>
<dbReference type="AlphaFoldDB" id="T1J788"/>
<keyword evidence="9" id="KW-1185">Reference proteome</keyword>
<dbReference type="GO" id="GO:0007548">
    <property type="term" value="P:sex differentiation"/>
    <property type="evidence" value="ECO:0007669"/>
    <property type="project" value="UniProtKB-KW"/>
</dbReference>
<proteinExistence type="inferred from homology"/>
<reference evidence="8" key="2">
    <citation type="submission" date="2015-02" db="UniProtKB">
        <authorList>
            <consortium name="EnsemblMetazoa"/>
        </authorList>
    </citation>
    <scope>IDENTIFICATION</scope>
</reference>
<feature type="active site" description="Proton acceptor" evidence="6">
    <location>
        <position position="51"/>
    </location>
</feature>
<protein>
    <recommendedName>
        <fullName evidence="5">Sex-regulated protein janus-A</fullName>
    </recommendedName>
</protein>
<evidence type="ECO:0000256" key="2">
    <source>
        <dbReference type="ARBA" id="ARBA00010971"/>
    </source>
</evidence>
<dbReference type="PhylomeDB" id="T1J788"/>
<dbReference type="GO" id="GO:0005829">
    <property type="term" value="C:cytosol"/>
    <property type="evidence" value="ECO:0007669"/>
    <property type="project" value="TreeGrafter"/>
</dbReference>
<dbReference type="GO" id="GO:0101006">
    <property type="term" value="F:protein histidine phosphatase activity"/>
    <property type="evidence" value="ECO:0007669"/>
    <property type="project" value="TreeGrafter"/>
</dbReference>
<sequence>MSGGKLEDVADVDIDHGRFKYILIKIYENSSPTGEEKSKYIVRGYSWAAYHADIYEKVDEKLKETGIDAECVGGGRILHDLDKKCLSVYGYSTGYGKADHAITTEILKKKYPDYVNISWSNEGY</sequence>
<name>T1J788_STRMM</name>
<dbReference type="OMA" id="VRGYSWA"/>
<dbReference type="Proteomes" id="UP000014500">
    <property type="component" value="Unassembled WGS sequence"/>
</dbReference>
<evidence type="ECO:0000256" key="3">
    <source>
        <dbReference type="ARBA" id="ARBA00022782"/>
    </source>
</evidence>
<dbReference type="PANTHER" id="PTHR12258">
    <property type="entry name" value="JANUS-A/JANUS-B"/>
    <property type="match status" value="1"/>
</dbReference>
<dbReference type="STRING" id="126957.T1J788"/>
<keyword evidence="4" id="KW-0726">Sexual differentiation</keyword>
<feature type="binding site" evidence="7">
    <location>
        <position position="20"/>
    </location>
    <ligand>
        <name>substrate</name>
    </ligand>
</feature>
<dbReference type="EnsemblMetazoa" id="SMAR009525-RA">
    <property type="protein sequence ID" value="SMAR009525-PA"/>
    <property type="gene ID" value="SMAR009525"/>
</dbReference>
<evidence type="ECO:0000313" key="8">
    <source>
        <dbReference type="EnsemblMetazoa" id="SMAR009525-PA"/>
    </source>
</evidence>
<keyword evidence="3" id="KW-0221">Differentiation</keyword>
<reference evidence="9" key="1">
    <citation type="submission" date="2011-05" db="EMBL/GenBank/DDBJ databases">
        <authorList>
            <person name="Richards S.R."/>
            <person name="Qu J."/>
            <person name="Jiang H."/>
            <person name="Jhangiani S.N."/>
            <person name="Agravi P."/>
            <person name="Goodspeed R."/>
            <person name="Gross S."/>
            <person name="Mandapat C."/>
            <person name="Jackson L."/>
            <person name="Mathew T."/>
            <person name="Pu L."/>
            <person name="Thornton R."/>
            <person name="Saada N."/>
            <person name="Wilczek-Boney K.B."/>
            <person name="Lee S."/>
            <person name="Kovar C."/>
            <person name="Wu Y."/>
            <person name="Scherer S.E."/>
            <person name="Worley K.C."/>
            <person name="Muzny D.M."/>
            <person name="Gibbs R."/>
        </authorList>
    </citation>
    <scope>NUCLEOTIDE SEQUENCE</scope>
    <source>
        <strain evidence="9">Brora</strain>
    </source>
</reference>
<dbReference type="EMBL" id="JH431916">
    <property type="status" value="NOT_ANNOTATED_CDS"/>
    <property type="molecule type" value="Genomic_DNA"/>
</dbReference>
<dbReference type="InterPro" id="IPR038596">
    <property type="entry name" value="Janus_sf"/>
</dbReference>